<dbReference type="Proteomes" id="UP000199029">
    <property type="component" value="Unassembled WGS sequence"/>
</dbReference>
<accession>A0A1I6BH61</accession>
<evidence type="ECO:0000313" key="1">
    <source>
        <dbReference type="EMBL" id="SFQ80282.1"/>
    </source>
</evidence>
<proteinExistence type="predicted"/>
<dbReference type="InterPro" id="IPR033788">
    <property type="entry name" value="VbhA-like"/>
</dbReference>
<reference evidence="2" key="1">
    <citation type="submission" date="2016-10" db="EMBL/GenBank/DDBJ databases">
        <authorList>
            <person name="Varghese N."/>
            <person name="Submissions S."/>
        </authorList>
    </citation>
    <scope>NUCLEOTIDE SEQUENCE [LARGE SCALE GENOMIC DNA]</scope>
    <source>
        <strain evidence="2">OR362-8,ATCC BAA-1266,JCM 13504</strain>
    </source>
</reference>
<evidence type="ECO:0008006" key="3">
    <source>
        <dbReference type="Google" id="ProtNLM"/>
    </source>
</evidence>
<dbReference type="CDD" id="cd11586">
    <property type="entry name" value="VbhA_like"/>
    <property type="match status" value="1"/>
</dbReference>
<sequence>MEPSLLRTEAGRQRAVAFALALTAGTPLSPGPAERALLDQFVRGDVDLDAMLARLNAVDEGDARPWNHAPEVSAACL</sequence>
<name>A0A1I6BH61_HYMAR</name>
<dbReference type="OrthoDB" id="886381at2"/>
<keyword evidence="2" id="KW-1185">Reference proteome</keyword>
<gene>
    <name evidence="1" type="ORF">SAMN04515668_4562</name>
</gene>
<evidence type="ECO:0000313" key="2">
    <source>
        <dbReference type="Proteomes" id="UP000199029"/>
    </source>
</evidence>
<dbReference type="EMBL" id="FOXS01000008">
    <property type="protein sequence ID" value="SFQ80282.1"/>
    <property type="molecule type" value="Genomic_DNA"/>
</dbReference>
<organism evidence="1 2">
    <name type="scientific">Hymenobacter arizonensis</name>
    <name type="common">Siccationidurans arizonensis</name>
    <dbReference type="NCBI Taxonomy" id="1227077"/>
    <lineage>
        <taxon>Bacteria</taxon>
        <taxon>Pseudomonadati</taxon>
        <taxon>Bacteroidota</taxon>
        <taxon>Cytophagia</taxon>
        <taxon>Cytophagales</taxon>
        <taxon>Hymenobacteraceae</taxon>
        <taxon>Hymenobacter</taxon>
    </lineage>
</organism>
<protein>
    <recommendedName>
        <fullName evidence="3">Antitoxin VbhA domain-containing protein</fullName>
    </recommendedName>
</protein>
<dbReference type="AlphaFoldDB" id="A0A1I6BH61"/>
<dbReference type="RefSeq" id="WP_092678595.1">
    <property type="nucleotide sequence ID" value="NZ_FOXS01000008.1"/>
</dbReference>